<proteinExistence type="predicted"/>
<protein>
    <recommendedName>
        <fullName evidence="3">DUF1329 domain-containing protein</fullName>
    </recommendedName>
</protein>
<dbReference type="EMBL" id="JBIGIA010000007">
    <property type="protein sequence ID" value="MFG6457418.1"/>
    <property type="molecule type" value="Genomic_DNA"/>
</dbReference>
<dbReference type="RefSeq" id="WP_394488276.1">
    <property type="nucleotide sequence ID" value="NZ_JBIGIA010000007.1"/>
</dbReference>
<accession>A0ABW7G655</accession>
<name>A0ABW7G655_9BURK</name>
<evidence type="ECO:0000313" key="1">
    <source>
        <dbReference type="EMBL" id="MFG6457418.1"/>
    </source>
</evidence>
<keyword evidence="2" id="KW-1185">Reference proteome</keyword>
<dbReference type="Proteomes" id="UP001606305">
    <property type="component" value="Unassembled WGS sequence"/>
</dbReference>
<gene>
    <name evidence="1" type="ORF">ACG00X_11295</name>
</gene>
<organism evidence="1 2">
    <name type="scientific">Pelomonas nitida</name>
    <dbReference type="NCBI Taxonomy" id="3299027"/>
    <lineage>
        <taxon>Bacteria</taxon>
        <taxon>Pseudomonadati</taxon>
        <taxon>Pseudomonadota</taxon>
        <taxon>Betaproteobacteria</taxon>
        <taxon>Burkholderiales</taxon>
        <taxon>Sphaerotilaceae</taxon>
        <taxon>Roseateles</taxon>
    </lineage>
</organism>
<evidence type="ECO:0008006" key="3">
    <source>
        <dbReference type="Google" id="ProtNLM"/>
    </source>
</evidence>
<comment type="caution">
    <text evidence="1">The sequence shown here is derived from an EMBL/GenBank/DDBJ whole genome shotgun (WGS) entry which is preliminary data.</text>
</comment>
<sequence length="302" mass="33930">MLRESRTWLRLVALAPLATAPVMRPSFSLQNSWPVLILSIAFAGCSSVVASGPEADARKAAQERYAKAKALFEERCKTAGVVIKRTVKDVEGIELTKIRQPIPWAGKEYFDPMYPEAAMAGEYRGDDYIKQFLMTEIRDRLNPEQRGMLTSDNGPNCERCLPVILGYRFVEYRDSASDKLFRASFPGGAALADWRLDFRRDEVGISRTRYALDYEDLVNPADRALWIAGSRLKVIDKQTGDVIAELTRYVWDSGFGVSTTGRWPWAHANATGRSQTCPAEVGVRHQISRFFIDSIVQPNQGK</sequence>
<evidence type="ECO:0000313" key="2">
    <source>
        <dbReference type="Proteomes" id="UP001606305"/>
    </source>
</evidence>
<reference evidence="1 2" key="1">
    <citation type="submission" date="2024-09" db="EMBL/GenBank/DDBJ databases">
        <title>Novel species of the genus Pelomonas and Roseateles isolated from streams.</title>
        <authorList>
            <person name="Lu H."/>
        </authorList>
    </citation>
    <scope>NUCLEOTIDE SEQUENCE [LARGE SCALE GENOMIC DNA]</scope>
    <source>
        <strain evidence="1 2">BYS96W</strain>
    </source>
</reference>